<evidence type="ECO:0000256" key="3">
    <source>
        <dbReference type="ARBA" id="ARBA00022448"/>
    </source>
</evidence>
<keyword evidence="11" id="KW-1185">Reference proteome</keyword>
<feature type="transmembrane region" description="Helical" evidence="8">
    <location>
        <begin position="122"/>
        <end position="144"/>
    </location>
</feature>
<evidence type="ECO:0000256" key="1">
    <source>
        <dbReference type="ARBA" id="ARBA00004141"/>
    </source>
</evidence>
<dbReference type="GO" id="GO:0022857">
    <property type="term" value="F:transmembrane transporter activity"/>
    <property type="evidence" value="ECO:0007669"/>
    <property type="project" value="InterPro"/>
</dbReference>
<keyword evidence="5 8" id="KW-1133">Transmembrane helix</keyword>
<reference evidence="10" key="1">
    <citation type="journal article" date="2021" name="Nat. Commun.">
        <title>Genetic determinants of endophytism in the Arabidopsis root mycobiome.</title>
        <authorList>
            <person name="Mesny F."/>
            <person name="Miyauchi S."/>
            <person name="Thiergart T."/>
            <person name="Pickel B."/>
            <person name="Atanasova L."/>
            <person name="Karlsson M."/>
            <person name="Huettel B."/>
            <person name="Barry K.W."/>
            <person name="Haridas S."/>
            <person name="Chen C."/>
            <person name="Bauer D."/>
            <person name="Andreopoulos W."/>
            <person name="Pangilinan J."/>
            <person name="LaButti K."/>
            <person name="Riley R."/>
            <person name="Lipzen A."/>
            <person name="Clum A."/>
            <person name="Drula E."/>
            <person name="Henrissat B."/>
            <person name="Kohler A."/>
            <person name="Grigoriev I.V."/>
            <person name="Martin F.M."/>
            <person name="Hacquard S."/>
        </authorList>
    </citation>
    <scope>NUCLEOTIDE SEQUENCE</scope>
    <source>
        <strain evidence="10">MPI-CAGE-CH-0235</strain>
    </source>
</reference>
<dbReference type="PROSITE" id="PS50850">
    <property type="entry name" value="MFS"/>
    <property type="match status" value="1"/>
</dbReference>
<feature type="transmembrane region" description="Helical" evidence="8">
    <location>
        <begin position="328"/>
        <end position="348"/>
    </location>
</feature>
<feature type="domain" description="Major facilitator superfamily (MFS) profile" evidence="9">
    <location>
        <begin position="49"/>
        <end position="482"/>
    </location>
</feature>
<organism evidence="10 11">
    <name type="scientific">Stachybotrys elegans</name>
    <dbReference type="NCBI Taxonomy" id="80388"/>
    <lineage>
        <taxon>Eukaryota</taxon>
        <taxon>Fungi</taxon>
        <taxon>Dikarya</taxon>
        <taxon>Ascomycota</taxon>
        <taxon>Pezizomycotina</taxon>
        <taxon>Sordariomycetes</taxon>
        <taxon>Hypocreomycetidae</taxon>
        <taxon>Hypocreales</taxon>
        <taxon>Stachybotryaceae</taxon>
        <taxon>Stachybotrys</taxon>
    </lineage>
</organism>
<feature type="transmembrane region" description="Helical" evidence="8">
    <location>
        <begin position="150"/>
        <end position="168"/>
    </location>
</feature>
<dbReference type="Proteomes" id="UP000813444">
    <property type="component" value="Unassembled WGS sequence"/>
</dbReference>
<comment type="similarity">
    <text evidence="2">Belongs to the major facilitator superfamily. Vesicular transporter family.</text>
</comment>
<dbReference type="SUPFAM" id="SSF103473">
    <property type="entry name" value="MFS general substrate transporter"/>
    <property type="match status" value="1"/>
</dbReference>
<dbReference type="PRINTS" id="PR01035">
    <property type="entry name" value="TCRTETA"/>
</dbReference>
<dbReference type="GO" id="GO:0016020">
    <property type="term" value="C:membrane"/>
    <property type="evidence" value="ECO:0007669"/>
    <property type="project" value="UniProtKB-SubCell"/>
</dbReference>
<dbReference type="PANTHER" id="PTHR23506:SF23">
    <property type="entry name" value="GH10249P"/>
    <property type="match status" value="1"/>
</dbReference>
<name>A0A8K0SWB4_9HYPO</name>
<gene>
    <name evidence="10" type="ORF">B0I35DRAFT_424498</name>
</gene>
<feature type="transmembrane region" description="Helical" evidence="8">
    <location>
        <begin position="385"/>
        <end position="408"/>
    </location>
</feature>
<feature type="transmembrane region" description="Helical" evidence="8">
    <location>
        <begin position="291"/>
        <end position="308"/>
    </location>
</feature>
<dbReference type="InterPro" id="IPR050930">
    <property type="entry name" value="MFS_Vesicular_Transporter"/>
</dbReference>
<sequence length="482" mass="51736">MHVSVRRLLDDPDSLAYHPQLTSLLPEMTGQAPDSLPWTLRWRSSDAFVIASVTIAIFTDTFLYGLLIPVFPTVLENRCSIPEEKVQAFTSLAVGLSGAGNLIGACLFGYLADHIRSRRTSLLLGLATFIGATVMIWVVHHVALMCVGRFLQGFASAAVWSVGLALLADTVGKDEVPVAMGYVNIGFSCGTVIGPIVGGMMYSLAGFDGVMAFAVGLLIFDVVLRLLLVEKKDLPAILANIDDDGSESAQAARTPLLRDQPRDNETDSCGESQASEETEVAYRTLISSARLLINLVCAFVQAVTMSSLEVTLPIHLKEVAGYEPFSTALVFIPLMLPAFLSPLIGWMCNKVGNRPVASSGYVICGVFMILLRLHQGDDTLETIGIFTGLALIGIAMCMIMTPVLSDIFDAVEELENEKPGRFGEYGAFAQAYGLFEFSYAGGVLLGPILAGWLKTEYGWSGLTLIAGIVNFATIALMLGSKV</sequence>
<feature type="transmembrane region" description="Helical" evidence="8">
    <location>
        <begin position="429"/>
        <end position="453"/>
    </location>
</feature>
<evidence type="ECO:0000256" key="4">
    <source>
        <dbReference type="ARBA" id="ARBA00022692"/>
    </source>
</evidence>
<keyword evidence="6 8" id="KW-0472">Membrane</keyword>
<dbReference type="InterPro" id="IPR036259">
    <property type="entry name" value="MFS_trans_sf"/>
</dbReference>
<dbReference type="InterPro" id="IPR011701">
    <property type="entry name" value="MFS"/>
</dbReference>
<dbReference type="AlphaFoldDB" id="A0A8K0SWB4"/>
<feature type="transmembrane region" description="Helical" evidence="8">
    <location>
        <begin position="355"/>
        <end position="373"/>
    </location>
</feature>
<protein>
    <submittedName>
        <fullName evidence="10">Major facilitator superfamily domain-containing protein</fullName>
    </submittedName>
</protein>
<feature type="transmembrane region" description="Helical" evidence="8">
    <location>
        <begin position="88"/>
        <end position="110"/>
    </location>
</feature>
<dbReference type="OrthoDB" id="5086884at2759"/>
<comment type="caution">
    <text evidence="10">The sequence shown here is derived from an EMBL/GenBank/DDBJ whole genome shotgun (WGS) entry which is preliminary data.</text>
</comment>
<feature type="transmembrane region" description="Helical" evidence="8">
    <location>
        <begin position="180"/>
        <end position="204"/>
    </location>
</feature>
<dbReference type="Gene3D" id="1.20.1250.20">
    <property type="entry name" value="MFS general substrate transporter like domains"/>
    <property type="match status" value="1"/>
</dbReference>
<keyword evidence="4 8" id="KW-0812">Transmembrane</keyword>
<evidence type="ECO:0000313" key="11">
    <source>
        <dbReference type="Proteomes" id="UP000813444"/>
    </source>
</evidence>
<dbReference type="InterPro" id="IPR001958">
    <property type="entry name" value="Tet-R_TetA/multi-R_MdtG-like"/>
</dbReference>
<dbReference type="PANTHER" id="PTHR23506">
    <property type="entry name" value="GH10249P"/>
    <property type="match status" value="1"/>
</dbReference>
<evidence type="ECO:0000256" key="2">
    <source>
        <dbReference type="ARBA" id="ARBA00006829"/>
    </source>
</evidence>
<dbReference type="InterPro" id="IPR020846">
    <property type="entry name" value="MFS_dom"/>
</dbReference>
<accession>A0A8K0SWB4</accession>
<evidence type="ECO:0000256" key="7">
    <source>
        <dbReference type="SAM" id="MobiDB-lite"/>
    </source>
</evidence>
<evidence type="ECO:0000259" key="9">
    <source>
        <dbReference type="PROSITE" id="PS50850"/>
    </source>
</evidence>
<comment type="subcellular location">
    <subcellularLocation>
        <location evidence="1">Membrane</location>
        <topology evidence="1">Multi-pass membrane protein</topology>
    </subcellularLocation>
</comment>
<evidence type="ECO:0000256" key="5">
    <source>
        <dbReference type="ARBA" id="ARBA00022989"/>
    </source>
</evidence>
<dbReference type="CDD" id="cd17325">
    <property type="entry name" value="MFS_MdtG_SLC18_like"/>
    <property type="match status" value="1"/>
</dbReference>
<evidence type="ECO:0000256" key="6">
    <source>
        <dbReference type="ARBA" id="ARBA00023136"/>
    </source>
</evidence>
<feature type="transmembrane region" description="Helical" evidence="8">
    <location>
        <begin position="47"/>
        <end position="68"/>
    </location>
</feature>
<feature type="transmembrane region" description="Helical" evidence="8">
    <location>
        <begin position="210"/>
        <end position="228"/>
    </location>
</feature>
<dbReference type="EMBL" id="JAGPNK010000003">
    <property type="protein sequence ID" value="KAH7324582.1"/>
    <property type="molecule type" value="Genomic_DNA"/>
</dbReference>
<feature type="transmembrane region" description="Helical" evidence="8">
    <location>
        <begin position="459"/>
        <end position="479"/>
    </location>
</feature>
<feature type="region of interest" description="Disordered" evidence="7">
    <location>
        <begin position="249"/>
        <end position="275"/>
    </location>
</feature>
<proteinExistence type="inferred from homology"/>
<dbReference type="Pfam" id="PF07690">
    <property type="entry name" value="MFS_1"/>
    <property type="match status" value="1"/>
</dbReference>
<evidence type="ECO:0000256" key="8">
    <source>
        <dbReference type="SAM" id="Phobius"/>
    </source>
</evidence>
<keyword evidence="3" id="KW-0813">Transport</keyword>
<evidence type="ECO:0000313" key="10">
    <source>
        <dbReference type="EMBL" id="KAH7324582.1"/>
    </source>
</evidence>